<keyword evidence="4" id="KW-1185">Reference proteome</keyword>
<proteinExistence type="predicted"/>
<organism evidence="2">
    <name type="scientific">Hexamita inflata</name>
    <dbReference type="NCBI Taxonomy" id="28002"/>
    <lineage>
        <taxon>Eukaryota</taxon>
        <taxon>Metamonada</taxon>
        <taxon>Diplomonadida</taxon>
        <taxon>Hexamitidae</taxon>
        <taxon>Hexamitinae</taxon>
        <taxon>Hexamita</taxon>
    </lineage>
</organism>
<evidence type="ECO:0000313" key="4">
    <source>
        <dbReference type="Proteomes" id="UP001642409"/>
    </source>
</evidence>
<sequence length="104" mass="11822">MQPACKHQSIACMASHSFLDRSMRSWLATLYFDFTQSVAKCVTNSQTARQKRSQNSSSLTRHSNTPIPELLLSAEPKRLVRVRWRLCQNKCACHDIGPRPADMS</sequence>
<comment type="caution">
    <text evidence="2">The sequence shown here is derived from an EMBL/GenBank/DDBJ whole genome shotgun (WGS) entry which is preliminary data.</text>
</comment>
<gene>
    <name evidence="3" type="ORF">HINF_LOCUS16547</name>
    <name evidence="2" type="ORF">HINF_LOCUS57628</name>
</gene>
<name>A0AA86R7B1_9EUKA</name>
<reference evidence="3 4" key="2">
    <citation type="submission" date="2024-07" db="EMBL/GenBank/DDBJ databases">
        <authorList>
            <person name="Akdeniz Z."/>
        </authorList>
    </citation>
    <scope>NUCLEOTIDE SEQUENCE [LARGE SCALE GENOMIC DNA]</scope>
</reference>
<protein>
    <submittedName>
        <fullName evidence="3">Hypothetical_protein</fullName>
    </submittedName>
</protein>
<evidence type="ECO:0000313" key="3">
    <source>
        <dbReference type="EMBL" id="CAL6000114.1"/>
    </source>
</evidence>
<reference evidence="2" key="1">
    <citation type="submission" date="2023-06" db="EMBL/GenBank/DDBJ databases">
        <authorList>
            <person name="Kurt Z."/>
        </authorList>
    </citation>
    <scope>NUCLEOTIDE SEQUENCE</scope>
</reference>
<evidence type="ECO:0000256" key="1">
    <source>
        <dbReference type="SAM" id="MobiDB-lite"/>
    </source>
</evidence>
<feature type="region of interest" description="Disordered" evidence="1">
    <location>
        <begin position="45"/>
        <end position="66"/>
    </location>
</feature>
<dbReference type="EMBL" id="CAXDID020000040">
    <property type="protein sequence ID" value="CAL6000114.1"/>
    <property type="molecule type" value="Genomic_DNA"/>
</dbReference>
<dbReference type="EMBL" id="CATOUU010001064">
    <property type="protein sequence ID" value="CAI9969983.1"/>
    <property type="molecule type" value="Genomic_DNA"/>
</dbReference>
<accession>A0AA86R7B1</accession>
<dbReference type="Proteomes" id="UP001642409">
    <property type="component" value="Unassembled WGS sequence"/>
</dbReference>
<evidence type="ECO:0000313" key="2">
    <source>
        <dbReference type="EMBL" id="CAI9969983.1"/>
    </source>
</evidence>
<dbReference type="AlphaFoldDB" id="A0AA86R7B1"/>